<reference evidence="2" key="1">
    <citation type="submission" date="2016-10" db="EMBL/GenBank/DDBJ databases">
        <authorList>
            <person name="Varghese N."/>
            <person name="Submissions S."/>
        </authorList>
    </citation>
    <scope>NUCLEOTIDE SEQUENCE [LARGE SCALE GENOMIC DNA]</scope>
    <source>
        <strain evidence="2">DSM 17616</strain>
    </source>
</reference>
<organism evidence="1 2">
    <name type="scientific">Rheinheimera pacifica</name>
    <dbReference type="NCBI Taxonomy" id="173990"/>
    <lineage>
        <taxon>Bacteria</taxon>
        <taxon>Pseudomonadati</taxon>
        <taxon>Pseudomonadota</taxon>
        <taxon>Gammaproteobacteria</taxon>
        <taxon>Chromatiales</taxon>
        <taxon>Chromatiaceae</taxon>
        <taxon>Rheinheimera</taxon>
    </lineage>
</organism>
<keyword evidence="2" id="KW-1185">Reference proteome</keyword>
<dbReference type="RefSeq" id="WP_092792125.1">
    <property type="nucleotide sequence ID" value="NZ_FNXF01000004.1"/>
</dbReference>
<dbReference type="AlphaFoldDB" id="A0A1H6LAX8"/>
<gene>
    <name evidence="1" type="ORF">SAMN05660691_01635</name>
</gene>
<proteinExistence type="predicted"/>
<evidence type="ECO:0008006" key="3">
    <source>
        <dbReference type="Google" id="ProtNLM"/>
    </source>
</evidence>
<dbReference type="Proteomes" id="UP000199371">
    <property type="component" value="Unassembled WGS sequence"/>
</dbReference>
<evidence type="ECO:0000313" key="1">
    <source>
        <dbReference type="EMBL" id="SEH81457.1"/>
    </source>
</evidence>
<sequence length="276" mass="31447">MNKHHYTMIETLALILNSKKIRFNRLTNVDDIQESKNYGKYDLSRFIYISCWTINEEESIPLWKMYTSDMKGVRITFSYDPFHMRKPNPSEMPGLNISVTDDTLSPIPLNQMMSDKYFIMPSFLMKEHFGKAVEYVDDVTGMYENAVDLKVNPDGTANMSIPSAGDLAIHKNKVWAFQEEYRYNLLAFPPPAGGFSTQNIPEISNAAINSIYRGLAPETEFIDVDICPKKLSCLTITLGPLCSFADELLVKALLEKYSPNSRLVKSKLSGQIRQRT</sequence>
<dbReference type="OrthoDB" id="7852032at2"/>
<dbReference type="EMBL" id="FNXF01000004">
    <property type="protein sequence ID" value="SEH81457.1"/>
    <property type="molecule type" value="Genomic_DNA"/>
</dbReference>
<evidence type="ECO:0000313" key="2">
    <source>
        <dbReference type="Proteomes" id="UP000199371"/>
    </source>
</evidence>
<name>A0A1H6LAX8_9GAMM</name>
<protein>
    <recommendedName>
        <fullName evidence="3">DUF2971 domain-containing protein</fullName>
    </recommendedName>
</protein>
<accession>A0A1H6LAX8</accession>